<proteinExistence type="predicted"/>
<dbReference type="EnsemblMetazoa" id="XM_008190644.1">
    <property type="protein sequence ID" value="XP_008188866.1"/>
    <property type="gene ID" value="LOC103311089"/>
</dbReference>
<dbReference type="SUPFAM" id="SSF53335">
    <property type="entry name" value="S-adenosyl-L-methionine-dependent methyltransferases"/>
    <property type="match status" value="1"/>
</dbReference>
<dbReference type="Gene3D" id="3.40.50.150">
    <property type="entry name" value="Vaccinia Virus protein VP39"/>
    <property type="match status" value="1"/>
</dbReference>
<keyword evidence="2" id="KW-0808">Transferase</keyword>
<reference evidence="4" key="1">
    <citation type="submission" date="2022-06" db="UniProtKB">
        <authorList>
            <consortium name="EnsemblMetazoa"/>
        </authorList>
    </citation>
    <scope>IDENTIFICATION</scope>
</reference>
<evidence type="ECO:0000256" key="1">
    <source>
        <dbReference type="ARBA" id="ARBA00022603"/>
    </source>
</evidence>
<evidence type="ECO:0000256" key="2">
    <source>
        <dbReference type="ARBA" id="ARBA00022679"/>
    </source>
</evidence>
<gene>
    <name evidence="4" type="primary">103311089</name>
</gene>
<feature type="domain" description="Methyltransferase" evidence="3">
    <location>
        <begin position="48"/>
        <end position="135"/>
    </location>
</feature>
<dbReference type="AlphaFoldDB" id="A0A8R2FCF4"/>
<dbReference type="InterPro" id="IPR029063">
    <property type="entry name" value="SAM-dependent_MTases_sf"/>
</dbReference>
<protein>
    <recommendedName>
        <fullName evidence="3">Methyltransferase domain-containing protein</fullName>
    </recommendedName>
</protein>
<name>A0A8R2FCF4_ACYPI</name>
<dbReference type="PANTHER" id="PTHR43861">
    <property type="entry name" value="TRANS-ACONITATE 2-METHYLTRANSFERASE-RELATED"/>
    <property type="match status" value="1"/>
</dbReference>
<evidence type="ECO:0000313" key="4">
    <source>
        <dbReference type="EnsemblMetazoa" id="XP_008188866.1"/>
    </source>
</evidence>
<dbReference type="GO" id="GO:0032259">
    <property type="term" value="P:methylation"/>
    <property type="evidence" value="ECO:0007669"/>
    <property type="project" value="UniProtKB-KW"/>
</dbReference>
<keyword evidence="1" id="KW-0489">Methyltransferase</keyword>
<sequence>MNHEKEADHIIDLYREGAEVWDNHRIKHFIEQHWLARFLDLIPAGGEILDVGCGAGIPIAQHFLQQQFKVTGVDASEPMIARCRERFPQAQWHIADMRTLALAKAFNGIIAWDSFFHLTRDHQRAMFPRFAQHAQNGAALMFTSGHSDGEAMGTFLERPLYHASLDHDEFRQLLSDNCFSVVNQVTEDATCGGRTVWLAQKNKTA</sequence>
<evidence type="ECO:0000259" key="3">
    <source>
        <dbReference type="Pfam" id="PF13649"/>
    </source>
</evidence>
<accession>A0A8R2FCF4</accession>
<dbReference type="CDD" id="cd02440">
    <property type="entry name" value="AdoMet_MTases"/>
    <property type="match status" value="1"/>
</dbReference>
<organism evidence="4">
    <name type="scientific">Acyrthosiphon pisum</name>
    <name type="common">Pea aphid</name>
    <dbReference type="NCBI Taxonomy" id="7029"/>
    <lineage>
        <taxon>Eukaryota</taxon>
        <taxon>Metazoa</taxon>
        <taxon>Ecdysozoa</taxon>
        <taxon>Arthropoda</taxon>
        <taxon>Hexapoda</taxon>
        <taxon>Insecta</taxon>
        <taxon>Pterygota</taxon>
        <taxon>Neoptera</taxon>
        <taxon>Paraneoptera</taxon>
        <taxon>Hemiptera</taxon>
        <taxon>Sternorrhyncha</taxon>
        <taxon>Aphidomorpha</taxon>
        <taxon>Aphidoidea</taxon>
        <taxon>Aphididae</taxon>
        <taxon>Macrosiphini</taxon>
        <taxon>Acyrthosiphon</taxon>
    </lineage>
</organism>
<dbReference type="Pfam" id="PF13649">
    <property type="entry name" value="Methyltransf_25"/>
    <property type="match status" value="1"/>
</dbReference>
<dbReference type="PANTHER" id="PTHR43861:SF1">
    <property type="entry name" value="TRANS-ACONITATE 2-METHYLTRANSFERASE"/>
    <property type="match status" value="1"/>
</dbReference>
<dbReference type="InterPro" id="IPR041698">
    <property type="entry name" value="Methyltransf_25"/>
</dbReference>
<dbReference type="GO" id="GO:0008168">
    <property type="term" value="F:methyltransferase activity"/>
    <property type="evidence" value="ECO:0007669"/>
    <property type="project" value="UniProtKB-KW"/>
</dbReference>